<evidence type="ECO:0000313" key="5">
    <source>
        <dbReference type="EMBL" id="MEQ2441683.1"/>
    </source>
</evidence>
<accession>A0ABV1E2Y4</accession>
<keyword evidence="2" id="KW-0732">Signal</keyword>
<feature type="domain" description="DUF3048" evidence="3">
    <location>
        <begin position="58"/>
        <end position="204"/>
    </location>
</feature>
<dbReference type="InterPro" id="IPR023158">
    <property type="entry name" value="YerB-like_sf"/>
</dbReference>
<dbReference type="InterPro" id="IPR035328">
    <property type="entry name" value="DUF3048_C"/>
</dbReference>
<dbReference type="Pfam" id="PF11258">
    <property type="entry name" value="DUF3048"/>
    <property type="match status" value="1"/>
</dbReference>
<dbReference type="RefSeq" id="WP_349220925.1">
    <property type="nucleotide sequence ID" value="NZ_JBBMFD010000035.1"/>
</dbReference>
<evidence type="ECO:0000259" key="3">
    <source>
        <dbReference type="Pfam" id="PF11258"/>
    </source>
</evidence>
<evidence type="ECO:0000259" key="4">
    <source>
        <dbReference type="Pfam" id="PF17479"/>
    </source>
</evidence>
<dbReference type="InterPro" id="IPR021416">
    <property type="entry name" value="DUF3048_N"/>
</dbReference>
<feature type="signal peptide" evidence="2">
    <location>
        <begin position="1"/>
        <end position="22"/>
    </location>
</feature>
<evidence type="ECO:0000256" key="1">
    <source>
        <dbReference type="SAM" id="MobiDB-lite"/>
    </source>
</evidence>
<dbReference type="PROSITE" id="PS51257">
    <property type="entry name" value="PROKAR_LIPOPROTEIN"/>
    <property type="match status" value="1"/>
</dbReference>
<reference evidence="5 6" key="1">
    <citation type="submission" date="2024-03" db="EMBL/GenBank/DDBJ databases">
        <title>Human intestinal bacterial collection.</title>
        <authorList>
            <person name="Pauvert C."/>
            <person name="Hitch T.C.A."/>
            <person name="Clavel T."/>
        </authorList>
    </citation>
    <scope>NUCLEOTIDE SEQUENCE [LARGE SCALE GENOMIC DNA]</scope>
    <source>
        <strain evidence="5 6">CLA-JM-H44</strain>
    </source>
</reference>
<protein>
    <submittedName>
        <fullName evidence="5">DUF3048 domain-containing protein</fullName>
    </submittedName>
</protein>
<feature type="region of interest" description="Disordered" evidence="1">
    <location>
        <begin position="26"/>
        <end position="58"/>
    </location>
</feature>
<sequence length="359" mass="38428">MKKGKRLLAFLLTAAVCLSVSACTPASEPSEAPSGGASGQSTSSKEEPKNVNTKINPLTGLDDLPANCIGKRPVGIMINNIRSAVPQNNIAGADLCYEMLVEGGITRILAIYSDIQSLPKTGSIRSARPSYVELAKGHDLIYCHVGGSDEAAAMIKSMGVDDVDGNYDTKTIWRDKGRIAEFGSVHSCVTDGEHLMEKITTEGIRTDIRAGANAFTFLENGKTRVPSGEACTSVTVPFSASYTSVFDYDEKNQVYKKSQFGEPQVDYGTNKQVAVTNVLVLKTKVENSHDAAGHMNIELEGGEGLYISMGGCEEIKWSKGDANNPLTLMNKDGTPLELNCGKSWICFVGLATQIDVEAE</sequence>
<dbReference type="EMBL" id="JBBMFD010000035">
    <property type="protein sequence ID" value="MEQ2441683.1"/>
    <property type="molecule type" value="Genomic_DNA"/>
</dbReference>
<feature type="domain" description="DUF3048" evidence="4">
    <location>
        <begin position="234"/>
        <end position="345"/>
    </location>
</feature>
<keyword evidence="6" id="KW-1185">Reference proteome</keyword>
<dbReference type="Proteomes" id="UP001489509">
    <property type="component" value="Unassembled WGS sequence"/>
</dbReference>
<evidence type="ECO:0000313" key="6">
    <source>
        <dbReference type="Proteomes" id="UP001489509"/>
    </source>
</evidence>
<feature type="chain" id="PRO_5047261418" evidence="2">
    <location>
        <begin position="23"/>
        <end position="359"/>
    </location>
</feature>
<organism evidence="5 6">
    <name type="scientific">Solibaculum intestinale</name>
    <dbReference type="NCBI Taxonomy" id="3133165"/>
    <lineage>
        <taxon>Bacteria</taxon>
        <taxon>Bacillati</taxon>
        <taxon>Bacillota</taxon>
        <taxon>Clostridia</taxon>
        <taxon>Eubacteriales</taxon>
        <taxon>Oscillospiraceae</taxon>
        <taxon>Solibaculum</taxon>
    </lineage>
</organism>
<gene>
    <name evidence="5" type="ORF">WMO26_12670</name>
</gene>
<comment type="caution">
    <text evidence="5">The sequence shown here is derived from an EMBL/GenBank/DDBJ whole genome shotgun (WGS) entry which is preliminary data.</text>
</comment>
<dbReference type="SUPFAM" id="SSF159774">
    <property type="entry name" value="YerB-like"/>
    <property type="match status" value="1"/>
</dbReference>
<evidence type="ECO:0000256" key="2">
    <source>
        <dbReference type="SAM" id="SignalP"/>
    </source>
</evidence>
<name>A0ABV1E2Y4_9FIRM</name>
<dbReference type="Pfam" id="PF17479">
    <property type="entry name" value="DUF3048_C"/>
    <property type="match status" value="1"/>
</dbReference>
<proteinExistence type="predicted"/>
<dbReference type="Gene3D" id="3.50.90.10">
    <property type="entry name" value="YerB-like"/>
    <property type="match status" value="1"/>
</dbReference>